<dbReference type="EMBL" id="CP046457">
    <property type="protein sequence ID" value="QGU00214.1"/>
    <property type="molecule type" value="Genomic_DNA"/>
</dbReference>
<dbReference type="RefSeq" id="WP_156204025.1">
    <property type="nucleotide sequence ID" value="NZ_CP046457.1"/>
</dbReference>
<reference evidence="4" key="1">
    <citation type="journal article" date="2019" name="Microbiology">
        <title>Complete Genome Sequence of an Uncultured Bacterium of the Candidate Phylum Bipolaricaulota.</title>
        <authorList>
            <person name="Kadnikov V.V."/>
            <person name="Mardanov A.V."/>
            <person name="Beletsky A.V."/>
            <person name="Frank Y.A."/>
            <person name="Karnachuk O.V."/>
            <person name="Ravin N.V."/>
        </authorList>
    </citation>
    <scope>NUCLEOTIDE SEQUENCE [LARGE SCALE GENOMIC DNA]</scope>
</reference>
<dbReference type="PROSITE" id="PS50164">
    <property type="entry name" value="GIY_YIG"/>
    <property type="match status" value="1"/>
</dbReference>
<sequence>MVYVYIVECSDKTLYTGYTVDIEKRIKQHNIGKASKYTRGRKPVNLVYLESFTSKSEALKRENKIKSMTREEKLNIISLYLSKLI</sequence>
<dbReference type="OrthoDB" id="9807770at2"/>
<dbReference type="CDD" id="cd10456">
    <property type="entry name" value="GIY-YIG_UPF0213"/>
    <property type="match status" value="1"/>
</dbReference>
<proteinExistence type="inferred from homology"/>
<dbReference type="KEGG" id="salq:SYNTR_1620"/>
<dbReference type="PANTHER" id="PTHR34477:SF1">
    <property type="entry name" value="UPF0213 PROTEIN YHBQ"/>
    <property type="match status" value="1"/>
</dbReference>
<evidence type="ECO:0000256" key="1">
    <source>
        <dbReference type="ARBA" id="ARBA00007435"/>
    </source>
</evidence>
<protein>
    <submittedName>
        <fullName evidence="3">Putative endonuclease containing a URI domain</fullName>
    </submittedName>
</protein>
<name>A0A6I6DJE1_9FIRM</name>
<dbReference type="SMART" id="SM00465">
    <property type="entry name" value="GIYc"/>
    <property type="match status" value="1"/>
</dbReference>
<comment type="similarity">
    <text evidence="1">Belongs to the UPF0213 family.</text>
</comment>
<evidence type="ECO:0000313" key="3">
    <source>
        <dbReference type="EMBL" id="QGU00214.1"/>
    </source>
</evidence>
<dbReference type="AlphaFoldDB" id="A0A6I6DJE1"/>
<dbReference type="InterPro" id="IPR000305">
    <property type="entry name" value="GIY-YIG_endonuc"/>
</dbReference>
<dbReference type="InterPro" id="IPR050190">
    <property type="entry name" value="UPF0213_domain"/>
</dbReference>
<dbReference type="Pfam" id="PF01541">
    <property type="entry name" value="GIY-YIG"/>
    <property type="match status" value="1"/>
</dbReference>
<accession>A0A6I6DJE1</accession>
<dbReference type="InterPro" id="IPR035901">
    <property type="entry name" value="GIY-YIG_endonuc_sf"/>
</dbReference>
<evidence type="ECO:0000259" key="2">
    <source>
        <dbReference type="PROSITE" id="PS50164"/>
    </source>
</evidence>
<dbReference type="Proteomes" id="UP000426444">
    <property type="component" value="Chromosome"/>
</dbReference>
<feature type="domain" description="GIY-YIG" evidence="2">
    <location>
        <begin position="1"/>
        <end position="76"/>
    </location>
</feature>
<dbReference type="GO" id="GO:0004519">
    <property type="term" value="F:endonuclease activity"/>
    <property type="evidence" value="ECO:0007669"/>
    <property type="project" value="UniProtKB-KW"/>
</dbReference>
<evidence type="ECO:0000313" key="4">
    <source>
        <dbReference type="Proteomes" id="UP000426444"/>
    </source>
</evidence>
<dbReference type="SUPFAM" id="SSF82771">
    <property type="entry name" value="GIY-YIG endonuclease"/>
    <property type="match status" value="1"/>
</dbReference>
<dbReference type="PANTHER" id="PTHR34477">
    <property type="entry name" value="UPF0213 PROTEIN YHBQ"/>
    <property type="match status" value="1"/>
</dbReference>
<keyword evidence="3" id="KW-0255">Endonuclease</keyword>
<keyword evidence="4" id="KW-1185">Reference proteome</keyword>
<gene>
    <name evidence="3" type="ORF">SYNTR_1620</name>
</gene>
<dbReference type="Gene3D" id="3.40.1440.10">
    <property type="entry name" value="GIY-YIG endonuclease"/>
    <property type="match status" value="1"/>
</dbReference>
<organism evidence="3 4">
    <name type="scientific">Candidatus Syntrophocurvum alkaliphilum</name>
    <dbReference type="NCBI Taxonomy" id="2293317"/>
    <lineage>
        <taxon>Bacteria</taxon>
        <taxon>Bacillati</taxon>
        <taxon>Bacillota</taxon>
        <taxon>Clostridia</taxon>
        <taxon>Eubacteriales</taxon>
        <taxon>Syntrophomonadaceae</taxon>
        <taxon>Candidatus Syntrophocurvum</taxon>
    </lineage>
</organism>
<keyword evidence="3" id="KW-0378">Hydrolase</keyword>
<keyword evidence="3" id="KW-0540">Nuclease</keyword>